<feature type="coiled-coil region" evidence="3">
    <location>
        <begin position="362"/>
        <end position="414"/>
    </location>
</feature>
<organism evidence="6 7">
    <name type="scientific">Albula glossodonta</name>
    <name type="common">roundjaw bonefish</name>
    <dbReference type="NCBI Taxonomy" id="121402"/>
    <lineage>
        <taxon>Eukaryota</taxon>
        <taxon>Metazoa</taxon>
        <taxon>Chordata</taxon>
        <taxon>Craniata</taxon>
        <taxon>Vertebrata</taxon>
        <taxon>Euteleostomi</taxon>
        <taxon>Actinopterygii</taxon>
        <taxon>Neopterygii</taxon>
        <taxon>Teleostei</taxon>
        <taxon>Albuliformes</taxon>
        <taxon>Albulidae</taxon>
        <taxon>Albula</taxon>
    </lineage>
</organism>
<evidence type="ECO:0000313" key="6">
    <source>
        <dbReference type="EMBL" id="KAG9331156.1"/>
    </source>
</evidence>
<gene>
    <name evidence="6" type="ORF">JZ751_019948</name>
</gene>
<dbReference type="GO" id="GO:0005829">
    <property type="term" value="C:cytosol"/>
    <property type="evidence" value="ECO:0007669"/>
    <property type="project" value="TreeGrafter"/>
</dbReference>
<dbReference type="EMBL" id="JAFBMS010000376">
    <property type="protein sequence ID" value="KAG9331156.1"/>
    <property type="molecule type" value="Genomic_DNA"/>
</dbReference>
<feature type="compositionally biased region" description="Low complexity" evidence="4">
    <location>
        <begin position="523"/>
        <end position="534"/>
    </location>
</feature>
<feature type="transmembrane region" description="Helical" evidence="5">
    <location>
        <begin position="12"/>
        <end position="39"/>
    </location>
</feature>
<dbReference type="GO" id="GO:0070507">
    <property type="term" value="P:regulation of microtubule cytoskeleton organization"/>
    <property type="evidence" value="ECO:0007669"/>
    <property type="project" value="TreeGrafter"/>
</dbReference>
<protein>
    <submittedName>
        <fullName evidence="6">Uncharacterized protein</fullName>
    </submittedName>
</protein>
<dbReference type="Pfam" id="PF09730">
    <property type="entry name" value="BicD"/>
    <property type="match status" value="1"/>
</dbReference>
<dbReference type="AlphaFoldDB" id="A0A8T2MUC1"/>
<dbReference type="PANTHER" id="PTHR31233:SF12">
    <property type="entry name" value="BICAUDAL D HOMOLOG 2-LIKE"/>
    <property type="match status" value="1"/>
</dbReference>
<feature type="region of interest" description="Disordered" evidence="4">
    <location>
        <begin position="326"/>
        <end position="347"/>
    </location>
</feature>
<evidence type="ECO:0000256" key="2">
    <source>
        <dbReference type="ARBA" id="ARBA00023054"/>
    </source>
</evidence>
<keyword evidence="5" id="KW-0472">Membrane</keyword>
<dbReference type="GO" id="GO:0005794">
    <property type="term" value="C:Golgi apparatus"/>
    <property type="evidence" value="ECO:0007669"/>
    <property type="project" value="TreeGrafter"/>
</dbReference>
<sequence>MPSCLFTNPPNHLSLSVCVCCSSAWFAVFLCLTLCHILYETRLIRAQTEPAPRERERLLLKPDSASHSVLSSMGWGVTGGRWRGSVHGLFCQSLSPQQHGVGGYGGQVERLCAWFILPVTQSSAAQGGGLQGAGGEALCMVYSASHSVLSSTGWGVTGGRWRGSVHGLFCQSLSPQQHGVGGYGGQVERLCAWFILPVTQSSAAQGGGLQGAGGEALCMVYSASHSVLSSTGWGVTGGRWRGSVHGLFCQSLSPQQHGVGGYGGQVERLCAWFITPSHTLSPPLAEMDKAALGSTVQDLQRQLLATREALSEQQARLGQLSQQLETLQSQQPVPQAQGDQLGALENGSSTAGEYYELEVNGAEVLESRMRAASGEVLRLREELKEVGARYAALEARYRQEKERWRGEAQELAEKIRQCIKASRQDQERIGELEKEIGATRKVAIDSEGHLSVAQEELLAFSEELANLYHHICVCNNLTPSRVTLDYYREGARPAPASRGPHLRKRRSGDLLGKMLQGAGEGAGPDSSGDSSPISPGGGSCPGSPTLDFRDPTNVRNLVAVIRSQMKHLQVRSPSHQSAPALHCPLLPTHPVSFKRNANREHTSQ</sequence>
<evidence type="ECO:0000256" key="1">
    <source>
        <dbReference type="ARBA" id="ARBA00010061"/>
    </source>
</evidence>
<evidence type="ECO:0000313" key="7">
    <source>
        <dbReference type="Proteomes" id="UP000824540"/>
    </source>
</evidence>
<accession>A0A8T2MUC1</accession>
<dbReference type="GO" id="GO:0034452">
    <property type="term" value="F:dynactin binding"/>
    <property type="evidence" value="ECO:0007669"/>
    <property type="project" value="TreeGrafter"/>
</dbReference>
<feature type="region of interest" description="Disordered" evidence="4">
    <location>
        <begin position="514"/>
        <end position="549"/>
    </location>
</feature>
<comment type="caution">
    <text evidence="6">The sequence shown here is derived from an EMBL/GenBank/DDBJ whole genome shotgun (WGS) entry which is preliminary data.</text>
</comment>
<dbReference type="GO" id="GO:0070840">
    <property type="term" value="F:dynein complex binding"/>
    <property type="evidence" value="ECO:0007669"/>
    <property type="project" value="InterPro"/>
</dbReference>
<dbReference type="PANTHER" id="PTHR31233">
    <property type="entry name" value="BICAUDAL D FAMILY MEMBER"/>
    <property type="match status" value="1"/>
</dbReference>
<dbReference type="GO" id="GO:0008093">
    <property type="term" value="F:cytoskeletal anchor activity"/>
    <property type="evidence" value="ECO:0007669"/>
    <property type="project" value="InterPro"/>
</dbReference>
<comment type="similarity">
    <text evidence="1">Belongs to the BicD family.</text>
</comment>
<keyword evidence="5" id="KW-1133">Transmembrane helix</keyword>
<dbReference type="InterPro" id="IPR018477">
    <property type="entry name" value="BICD"/>
</dbReference>
<proteinExistence type="inferred from homology"/>
<evidence type="ECO:0000256" key="4">
    <source>
        <dbReference type="SAM" id="MobiDB-lite"/>
    </source>
</evidence>
<evidence type="ECO:0000256" key="3">
    <source>
        <dbReference type="SAM" id="Coils"/>
    </source>
</evidence>
<keyword evidence="7" id="KW-1185">Reference proteome</keyword>
<feature type="region of interest" description="Disordered" evidence="4">
    <location>
        <begin position="568"/>
        <end position="604"/>
    </location>
</feature>
<keyword evidence="5" id="KW-0812">Transmembrane</keyword>
<dbReference type="Proteomes" id="UP000824540">
    <property type="component" value="Unassembled WGS sequence"/>
</dbReference>
<keyword evidence="2 3" id="KW-0175">Coiled coil</keyword>
<name>A0A8T2MUC1_9TELE</name>
<reference evidence="6" key="1">
    <citation type="thesis" date="2021" institute="BYU ScholarsArchive" country="Provo, UT, USA">
        <title>Applications of and Algorithms for Genome Assembly and Genomic Analyses with an Emphasis on Marine Teleosts.</title>
        <authorList>
            <person name="Pickett B.D."/>
        </authorList>
    </citation>
    <scope>NUCLEOTIDE SEQUENCE</scope>
    <source>
        <strain evidence="6">HI-2016</strain>
    </source>
</reference>
<dbReference type="GO" id="GO:0072393">
    <property type="term" value="P:microtubule anchoring at microtubule organizing center"/>
    <property type="evidence" value="ECO:0007669"/>
    <property type="project" value="TreeGrafter"/>
</dbReference>
<dbReference type="OrthoDB" id="10069295at2759"/>
<evidence type="ECO:0000256" key="5">
    <source>
        <dbReference type="SAM" id="Phobius"/>
    </source>
</evidence>